<evidence type="ECO:0000313" key="1">
    <source>
        <dbReference type="EMBL" id="RFU27374.1"/>
    </source>
</evidence>
<dbReference type="EMBL" id="NCSJ02000210">
    <property type="protein sequence ID" value="RFU27374.1"/>
    <property type="molecule type" value="Genomic_DNA"/>
</dbReference>
<dbReference type="OrthoDB" id="3482077at2759"/>
<name>A0A3E2H1X1_SCYLI</name>
<reference evidence="1 2" key="1">
    <citation type="submission" date="2018-05" db="EMBL/GenBank/DDBJ databases">
        <title>Draft genome sequence of Scytalidium lignicola DSM 105466, a ubiquitous saprotrophic fungus.</title>
        <authorList>
            <person name="Buettner E."/>
            <person name="Gebauer A.M."/>
            <person name="Hofrichter M."/>
            <person name="Liers C."/>
            <person name="Kellner H."/>
        </authorList>
    </citation>
    <scope>NUCLEOTIDE SEQUENCE [LARGE SCALE GENOMIC DNA]</scope>
    <source>
        <strain evidence="1 2">DSM 105466</strain>
    </source>
</reference>
<organism evidence="1 2">
    <name type="scientific">Scytalidium lignicola</name>
    <name type="common">Hyphomycete</name>
    <dbReference type="NCBI Taxonomy" id="5539"/>
    <lineage>
        <taxon>Eukaryota</taxon>
        <taxon>Fungi</taxon>
        <taxon>Dikarya</taxon>
        <taxon>Ascomycota</taxon>
        <taxon>Pezizomycotina</taxon>
        <taxon>Leotiomycetes</taxon>
        <taxon>Leotiomycetes incertae sedis</taxon>
        <taxon>Scytalidium</taxon>
    </lineage>
</organism>
<comment type="caution">
    <text evidence="1">The sequence shown here is derived from an EMBL/GenBank/DDBJ whole genome shotgun (WGS) entry which is preliminary data.</text>
</comment>
<dbReference type="STRING" id="5539.A0A3E2H1X1"/>
<feature type="non-terminal residue" evidence="1">
    <location>
        <position position="360"/>
    </location>
</feature>
<keyword evidence="2" id="KW-1185">Reference proteome</keyword>
<evidence type="ECO:0000313" key="2">
    <source>
        <dbReference type="Proteomes" id="UP000258309"/>
    </source>
</evidence>
<dbReference type="PANTHER" id="PTHR41677">
    <property type="entry name" value="YALI0B19030P"/>
    <property type="match status" value="1"/>
</dbReference>
<dbReference type="AlphaFoldDB" id="A0A3E2H1X1"/>
<dbReference type="Proteomes" id="UP000258309">
    <property type="component" value="Unassembled WGS sequence"/>
</dbReference>
<sequence length="360" mass="39392">MSTAATATFQDGDSQAFKKVEVDLRPAVASIFDPAVHMSFTPPTEVHTLEELDLPSPLSAGPVAITAPFPLFSQEGIRALRADLFRPELLSKHSYREDKTPGIYKIRGYGKDAPFVYSAWTSPELIKACSQAAGVELEVVFDYEIGHINVQLPPGAQGNSENDILSNIPSADPPKQIAQVNEEDRKAAEQDQGTLTAWHNDSYPWVCVCMLSDPTGMVGGETALRKGDGSILKVRGPQIGSAVMMQGGLINHVALKAMGAGERITMVTSFRPKDPKAYDGSNLGNVKKVSDHNRLFEQWTSYRAGVLAKRADAFKDSLTGLNAEEIHKVTKAWAQEQIEYLETTVRELTEDGHKGNYNYK</sequence>
<protein>
    <recommendedName>
        <fullName evidence="3">Fe2OG dioxygenase domain-containing protein</fullName>
    </recommendedName>
</protein>
<gene>
    <name evidence="1" type="ORF">B7463_g8974</name>
</gene>
<dbReference type="OMA" id="NCSERYA"/>
<accession>A0A3E2H1X1</accession>
<dbReference type="PANTHER" id="PTHR41677:SF1">
    <property type="entry name" value="FE2OG DIOXYGENASE DOMAIN-CONTAINING PROTEIN"/>
    <property type="match status" value="1"/>
</dbReference>
<evidence type="ECO:0008006" key="3">
    <source>
        <dbReference type="Google" id="ProtNLM"/>
    </source>
</evidence>
<feature type="non-terminal residue" evidence="1">
    <location>
        <position position="1"/>
    </location>
</feature>
<proteinExistence type="predicted"/>